<keyword evidence="5" id="KW-0547">Nucleotide-binding</keyword>
<proteinExistence type="predicted"/>
<dbReference type="SUPFAM" id="SSF55874">
    <property type="entry name" value="ATPase domain of HSP90 chaperone/DNA topoisomerase II/histidine kinase"/>
    <property type="match status" value="1"/>
</dbReference>
<dbReference type="InterPro" id="IPR029016">
    <property type="entry name" value="GAF-like_dom_sf"/>
</dbReference>
<dbReference type="SUPFAM" id="SSF55785">
    <property type="entry name" value="PYP-like sensor domain (PAS domain)"/>
    <property type="match status" value="1"/>
</dbReference>
<dbReference type="InterPro" id="IPR035965">
    <property type="entry name" value="PAS-like_dom_sf"/>
</dbReference>
<dbReference type="Gene3D" id="3.30.450.40">
    <property type="match status" value="1"/>
</dbReference>
<evidence type="ECO:0000256" key="6">
    <source>
        <dbReference type="ARBA" id="ARBA00022777"/>
    </source>
</evidence>
<dbReference type="InterPro" id="IPR011102">
    <property type="entry name" value="Sig_transdc_His_kinase_HWE"/>
</dbReference>
<evidence type="ECO:0000256" key="4">
    <source>
        <dbReference type="ARBA" id="ARBA00022679"/>
    </source>
</evidence>
<dbReference type="Gene3D" id="3.30.565.10">
    <property type="entry name" value="Histidine kinase-like ATPase, C-terminal domain"/>
    <property type="match status" value="1"/>
</dbReference>
<dbReference type="PANTHER" id="PTHR41523">
    <property type="entry name" value="TWO-COMPONENT SYSTEM SENSOR PROTEIN"/>
    <property type="match status" value="1"/>
</dbReference>
<dbReference type="NCBIfam" id="TIGR00229">
    <property type="entry name" value="sensory_box"/>
    <property type="match status" value="1"/>
</dbReference>
<organism evidence="10">
    <name type="scientific">uncultured Alphaproteobacteria bacterium</name>
    <dbReference type="NCBI Taxonomy" id="91750"/>
    <lineage>
        <taxon>Bacteria</taxon>
        <taxon>Pseudomonadati</taxon>
        <taxon>Pseudomonadota</taxon>
        <taxon>Alphaproteobacteria</taxon>
        <taxon>environmental samples</taxon>
    </lineage>
</organism>
<feature type="domain" description="GAF" evidence="8">
    <location>
        <begin position="27"/>
        <end position="169"/>
    </location>
</feature>
<name>A0A212KCR1_9PROT</name>
<reference evidence="10" key="1">
    <citation type="submission" date="2016-04" db="EMBL/GenBank/DDBJ databases">
        <authorList>
            <person name="Evans L.H."/>
            <person name="Alamgir A."/>
            <person name="Owens N."/>
            <person name="Weber N.D."/>
            <person name="Virtaneva K."/>
            <person name="Barbian K."/>
            <person name="Babar A."/>
            <person name="Rosenke K."/>
        </authorList>
    </citation>
    <scope>NUCLEOTIDE SEQUENCE</scope>
    <source>
        <strain evidence="10">86</strain>
    </source>
</reference>
<evidence type="ECO:0000256" key="2">
    <source>
        <dbReference type="ARBA" id="ARBA00012438"/>
    </source>
</evidence>
<dbReference type="EC" id="2.7.13.3" evidence="2"/>
<evidence type="ECO:0000256" key="7">
    <source>
        <dbReference type="ARBA" id="ARBA00022840"/>
    </source>
</evidence>
<dbReference type="CDD" id="cd00130">
    <property type="entry name" value="PAS"/>
    <property type="match status" value="1"/>
</dbReference>
<dbReference type="SMART" id="SM00911">
    <property type="entry name" value="HWE_HK"/>
    <property type="match status" value="1"/>
</dbReference>
<sequence>MNDKIHQILDDPTRLDALSRFIVREGAPLRDFDVVTQMAAERFAAPIAAIGLIEREHKWFHTHIGIDVAEVPSASAFGRFTIAGGEAFVVEDLAGDPRFADNPLVTGAPHVRFYAGAPIVVYGQRIGTLSVMDVAARPRPSEAEIAALVRLAGLAGSLFELNDAARRGRFSERALGHAEVRQAMAMRAAKIASWSWDLASDIVDCDEPLRTMFGLPSGLPVSGRDLIAAVTPEHVAALREALRESLVSNQDFSGEFRIAANGRWVLGLGRVFERDAAGRATAVLGVYVDITATKESEEKTRLLLRELNHRVKNTLAMLQSLAGQTLRRSRNDKEFTIAFSGRLQALAAAHTLLSDREWESIDLFTLLKTQVSPYALDFDAQVSVSCTEMALDPDEALGLGLVLHELATNAAKFGALSRTLGRVEVACAEDGATARVIEWVESGGPPVKPPKSGGFGSILIARSLDKIVGSSVEVSYPPGGLRVRIRIPKSRRRT</sequence>
<dbReference type="InterPro" id="IPR003018">
    <property type="entry name" value="GAF"/>
</dbReference>
<evidence type="ECO:0000259" key="8">
    <source>
        <dbReference type="SMART" id="SM00065"/>
    </source>
</evidence>
<keyword evidence="3" id="KW-0597">Phosphoprotein</keyword>
<dbReference type="SMART" id="SM00065">
    <property type="entry name" value="GAF"/>
    <property type="match status" value="1"/>
</dbReference>
<protein>
    <recommendedName>
        <fullName evidence="2">histidine kinase</fullName>
        <ecNumber evidence="2">2.7.13.3</ecNumber>
    </recommendedName>
</protein>
<evidence type="ECO:0000256" key="1">
    <source>
        <dbReference type="ARBA" id="ARBA00000085"/>
    </source>
</evidence>
<evidence type="ECO:0000256" key="3">
    <source>
        <dbReference type="ARBA" id="ARBA00022553"/>
    </source>
</evidence>
<evidence type="ECO:0000259" key="9">
    <source>
        <dbReference type="SMART" id="SM00911"/>
    </source>
</evidence>
<dbReference type="SUPFAM" id="SSF55781">
    <property type="entry name" value="GAF domain-like"/>
    <property type="match status" value="1"/>
</dbReference>
<dbReference type="GO" id="GO:0005524">
    <property type="term" value="F:ATP binding"/>
    <property type="evidence" value="ECO:0007669"/>
    <property type="project" value="UniProtKB-KW"/>
</dbReference>
<dbReference type="Gene3D" id="3.30.450.20">
    <property type="entry name" value="PAS domain"/>
    <property type="match status" value="1"/>
</dbReference>
<dbReference type="AlphaFoldDB" id="A0A212KCR1"/>
<dbReference type="Pfam" id="PF01590">
    <property type="entry name" value="GAF"/>
    <property type="match status" value="1"/>
</dbReference>
<dbReference type="InterPro" id="IPR036890">
    <property type="entry name" value="HATPase_C_sf"/>
</dbReference>
<dbReference type="GO" id="GO:0004673">
    <property type="term" value="F:protein histidine kinase activity"/>
    <property type="evidence" value="ECO:0007669"/>
    <property type="project" value="UniProtKB-EC"/>
</dbReference>
<comment type="catalytic activity">
    <reaction evidence="1">
        <text>ATP + protein L-histidine = ADP + protein N-phospho-L-histidine.</text>
        <dbReference type="EC" id="2.7.13.3"/>
    </reaction>
</comment>
<keyword evidence="6 10" id="KW-0418">Kinase</keyword>
<keyword evidence="7" id="KW-0067">ATP-binding</keyword>
<evidence type="ECO:0000313" key="10">
    <source>
        <dbReference type="EMBL" id="SBW09452.1"/>
    </source>
</evidence>
<dbReference type="EMBL" id="FLUO01000001">
    <property type="protein sequence ID" value="SBW09452.1"/>
    <property type="molecule type" value="Genomic_DNA"/>
</dbReference>
<dbReference type="PANTHER" id="PTHR41523:SF8">
    <property type="entry name" value="ETHYLENE RESPONSE SENSOR PROTEIN"/>
    <property type="match status" value="1"/>
</dbReference>
<accession>A0A212KCR1</accession>
<dbReference type="Pfam" id="PF07536">
    <property type="entry name" value="HWE_HK"/>
    <property type="match status" value="1"/>
</dbReference>
<gene>
    <name evidence="10" type="ORF">KL86APRO_12597</name>
</gene>
<feature type="domain" description="Signal transduction histidine kinase HWE region" evidence="9">
    <location>
        <begin position="306"/>
        <end position="388"/>
    </location>
</feature>
<evidence type="ECO:0000256" key="5">
    <source>
        <dbReference type="ARBA" id="ARBA00022741"/>
    </source>
</evidence>
<keyword evidence="4" id="KW-0808">Transferase</keyword>
<dbReference type="InterPro" id="IPR000014">
    <property type="entry name" value="PAS"/>
</dbReference>